<dbReference type="EMBL" id="BMJH01000003">
    <property type="protein sequence ID" value="GGC73564.1"/>
    <property type="molecule type" value="Genomic_DNA"/>
</dbReference>
<sequence length="218" mass="23481">MEAADWRDAIAMAVQRWGNRREGVLRLVYARGRENAGSATTAYVLVTPLAHRMLQARASGVSVLTLERGYASDLAEFAPWLLLGAKTLSYAVNMAAVRYANDNGADDAVFVSSDGYLLEGPRAAVVVLRDGELATPPAELGILPSTTQRAVFDIADQYGFTTAYKPLTVVDLLNADGAWMLSSVTLSARITSVNGLRMPTPAGESDFARLVERAVERD</sequence>
<reference evidence="2" key="2">
    <citation type="submission" date="2020-09" db="EMBL/GenBank/DDBJ databases">
        <authorList>
            <person name="Sun Q."/>
            <person name="Zhou Y."/>
        </authorList>
    </citation>
    <scope>NUCLEOTIDE SEQUENCE</scope>
    <source>
        <strain evidence="2">CGMCC 1.15478</strain>
    </source>
</reference>
<evidence type="ECO:0000256" key="1">
    <source>
        <dbReference type="ARBA" id="ARBA00009320"/>
    </source>
</evidence>
<evidence type="ECO:0000313" key="2">
    <source>
        <dbReference type="EMBL" id="GGC73564.1"/>
    </source>
</evidence>
<dbReference type="Pfam" id="PF01063">
    <property type="entry name" value="Aminotran_4"/>
    <property type="match status" value="1"/>
</dbReference>
<dbReference type="PANTHER" id="PTHR42743">
    <property type="entry name" value="AMINO-ACID AMINOTRANSFERASE"/>
    <property type="match status" value="1"/>
</dbReference>
<organism evidence="2 3">
    <name type="scientific">Hoyosella rhizosphaerae</name>
    <dbReference type="NCBI Taxonomy" id="1755582"/>
    <lineage>
        <taxon>Bacteria</taxon>
        <taxon>Bacillati</taxon>
        <taxon>Actinomycetota</taxon>
        <taxon>Actinomycetes</taxon>
        <taxon>Mycobacteriales</taxon>
        <taxon>Hoyosellaceae</taxon>
        <taxon>Hoyosella</taxon>
    </lineage>
</organism>
<dbReference type="SUPFAM" id="SSF56752">
    <property type="entry name" value="D-aminoacid aminotransferase-like PLP-dependent enzymes"/>
    <property type="match status" value="1"/>
</dbReference>
<dbReference type="InterPro" id="IPR001544">
    <property type="entry name" value="Aminotrans_IV"/>
</dbReference>
<dbReference type="GO" id="GO:0016829">
    <property type="term" value="F:lyase activity"/>
    <property type="evidence" value="ECO:0007669"/>
    <property type="project" value="UniProtKB-KW"/>
</dbReference>
<dbReference type="InterPro" id="IPR043132">
    <property type="entry name" value="BCAT-like_C"/>
</dbReference>
<proteinExistence type="inferred from homology"/>
<reference evidence="2" key="1">
    <citation type="journal article" date="2014" name="Int. J. Syst. Evol. Microbiol.">
        <title>Complete genome sequence of Corynebacterium casei LMG S-19264T (=DSM 44701T), isolated from a smear-ripened cheese.</title>
        <authorList>
            <consortium name="US DOE Joint Genome Institute (JGI-PGF)"/>
            <person name="Walter F."/>
            <person name="Albersmeier A."/>
            <person name="Kalinowski J."/>
            <person name="Ruckert C."/>
        </authorList>
    </citation>
    <scope>NUCLEOTIDE SEQUENCE</scope>
    <source>
        <strain evidence="2">CGMCC 1.15478</strain>
    </source>
</reference>
<name>A0A916UHJ3_9ACTN</name>
<dbReference type="PANTHER" id="PTHR42743:SF11">
    <property type="entry name" value="AMINODEOXYCHORISMATE LYASE"/>
    <property type="match status" value="1"/>
</dbReference>
<comment type="caution">
    <text evidence="2">The sequence shown here is derived from an EMBL/GenBank/DDBJ whole genome shotgun (WGS) entry which is preliminary data.</text>
</comment>
<dbReference type="Gene3D" id="3.30.470.10">
    <property type="match status" value="1"/>
</dbReference>
<protein>
    <submittedName>
        <fullName evidence="2">4-amino-4-deoxychorismate lyase</fullName>
    </submittedName>
</protein>
<keyword evidence="2" id="KW-0456">Lyase</keyword>
<evidence type="ECO:0000313" key="3">
    <source>
        <dbReference type="Proteomes" id="UP000641514"/>
    </source>
</evidence>
<dbReference type="InterPro" id="IPR036038">
    <property type="entry name" value="Aminotransferase-like"/>
</dbReference>
<dbReference type="Proteomes" id="UP000641514">
    <property type="component" value="Unassembled WGS sequence"/>
</dbReference>
<keyword evidence="3" id="KW-1185">Reference proteome</keyword>
<comment type="similarity">
    <text evidence="1">Belongs to the class-IV pyridoxal-phosphate-dependent aminotransferase family.</text>
</comment>
<dbReference type="AlphaFoldDB" id="A0A916UHJ3"/>
<dbReference type="GO" id="GO:0046394">
    <property type="term" value="P:carboxylic acid biosynthetic process"/>
    <property type="evidence" value="ECO:0007669"/>
    <property type="project" value="UniProtKB-ARBA"/>
</dbReference>
<dbReference type="InterPro" id="IPR050571">
    <property type="entry name" value="Class-IV_PLP-Dep_Aminotrnsfr"/>
</dbReference>
<accession>A0A916UHJ3</accession>
<dbReference type="GO" id="GO:0005829">
    <property type="term" value="C:cytosol"/>
    <property type="evidence" value="ECO:0007669"/>
    <property type="project" value="TreeGrafter"/>
</dbReference>
<dbReference type="InterPro" id="IPR043131">
    <property type="entry name" value="BCAT-like_N"/>
</dbReference>
<gene>
    <name evidence="2" type="ORF">GCM10011410_28380</name>
</gene>
<dbReference type="Gene3D" id="3.20.10.10">
    <property type="entry name" value="D-amino Acid Aminotransferase, subunit A, domain 2"/>
    <property type="match status" value="1"/>
</dbReference>